<comment type="caution">
    <text evidence="1">The sequence shown here is derived from an EMBL/GenBank/DDBJ whole genome shotgun (WGS) entry which is preliminary data.</text>
</comment>
<proteinExistence type="predicted"/>
<reference evidence="1 2" key="1">
    <citation type="journal article" date="2022" name="Hortic Res">
        <title>A haplotype resolved chromosomal level avocado genome allows analysis of novel avocado genes.</title>
        <authorList>
            <person name="Nath O."/>
            <person name="Fletcher S.J."/>
            <person name="Hayward A."/>
            <person name="Shaw L.M."/>
            <person name="Masouleh A.K."/>
            <person name="Furtado A."/>
            <person name="Henry R.J."/>
            <person name="Mitter N."/>
        </authorList>
    </citation>
    <scope>NUCLEOTIDE SEQUENCE [LARGE SCALE GENOMIC DNA]</scope>
    <source>
        <strain evidence="2">cv. Hass</strain>
    </source>
</reference>
<organism evidence="1 2">
    <name type="scientific">Persea americana</name>
    <name type="common">Avocado</name>
    <dbReference type="NCBI Taxonomy" id="3435"/>
    <lineage>
        <taxon>Eukaryota</taxon>
        <taxon>Viridiplantae</taxon>
        <taxon>Streptophyta</taxon>
        <taxon>Embryophyta</taxon>
        <taxon>Tracheophyta</taxon>
        <taxon>Spermatophyta</taxon>
        <taxon>Magnoliopsida</taxon>
        <taxon>Magnoliidae</taxon>
        <taxon>Laurales</taxon>
        <taxon>Lauraceae</taxon>
        <taxon>Persea</taxon>
    </lineage>
</organism>
<name>A0ACC2MWQ5_PERAE</name>
<gene>
    <name evidence="1" type="ORF">MRB53_003139</name>
</gene>
<evidence type="ECO:0000313" key="1">
    <source>
        <dbReference type="EMBL" id="KAJ8650116.1"/>
    </source>
</evidence>
<sequence>MARNKSSPAKLPPGPVPLPVIGSLLKLGNKPNESLAELAKTYGPLMTLRLGQVRTIVASSSTMAKEILQKHDHVLAGRTVVDTLRTLGFNEFAMAFSQPNQHWRRLRAICNTQIFTTRRLDSYQGLRRLKVQELLAHMREKSQTGLPVDVIEVAFVTVTTPKV</sequence>
<evidence type="ECO:0000313" key="2">
    <source>
        <dbReference type="Proteomes" id="UP001234297"/>
    </source>
</evidence>
<keyword evidence="2" id="KW-1185">Reference proteome</keyword>
<dbReference type="EMBL" id="CM056809">
    <property type="protein sequence ID" value="KAJ8650116.1"/>
    <property type="molecule type" value="Genomic_DNA"/>
</dbReference>
<protein>
    <submittedName>
        <fullName evidence="1">Uncharacterized protein</fullName>
    </submittedName>
</protein>
<dbReference type="Proteomes" id="UP001234297">
    <property type="component" value="Chromosome 1"/>
</dbReference>
<accession>A0ACC2MWQ5</accession>